<evidence type="ECO:0000256" key="6">
    <source>
        <dbReference type="ARBA" id="ARBA00023136"/>
    </source>
</evidence>
<dbReference type="Proteomes" id="UP000184073">
    <property type="component" value="Unassembled WGS sequence"/>
</dbReference>
<accession>A0A1L9PHM6</accession>
<feature type="domain" description="Letm1 RBD" evidence="10">
    <location>
        <begin position="202"/>
        <end position="374"/>
    </location>
</feature>
<evidence type="ECO:0000256" key="1">
    <source>
        <dbReference type="ARBA" id="ARBA00004434"/>
    </source>
</evidence>
<name>A0A1L9PHM6_ASPVE</name>
<evidence type="ECO:0000256" key="8">
    <source>
        <dbReference type="SAM" id="MobiDB-lite"/>
    </source>
</evidence>
<evidence type="ECO:0000256" key="2">
    <source>
        <dbReference type="ARBA" id="ARBA00022692"/>
    </source>
</evidence>
<dbReference type="EMBL" id="KV878127">
    <property type="protein sequence ID" value="OJJ00956.1"/>
    <property type="molecule type" value="Genomic_DNA"/>
</dbReference>
<dbReference type="InterPro" id="IPR033122">
    <property type="entry name" value="LETM1-like_RBD"/>
</dbReference>
<keyword evidence="12" id="KW-1185">Reference proteome</keyword>
<dbReference type="GO" id="GO:0005743">
    <property type="term" value="C:mitochondrial inner membrane"/>
    <property type="evidence" value="ECO:0007669"/>
    <property type="project" value="UniProtKB-SubCell"/>
</dbReference>
<protein>
    <recommendedName>
        <fullName evidence="10">Letm1 RBD domain-containing protein</fullName>
    </recommendedName>
</protein>
<keyword evidence="6 9" id="KW-0472">Membrane</keyword>
<evidence type="ECO:0000313" key="12">
    <source>
        <dbReference type="Proteomes" id="UP000184073"/>
    </source>
</evidence>
<evidence type="ECO:0000256" key="4">
    <source>
        <dbReference type="ARBA" id="ARBA00022989"/>
    </source>
</evidence>
<organism evidence="11 12">
    <name type="scientific">Aspergillus versicolor CBS 583.65</name>
    <dbReference type="NCBI Taxonomy" id="1036611"/>
    <lineage>
        <taxon>Eukaryota</taxon>
        <taxon>Fungi</taxon>
        <taxon>Dikarya</taxon>
        <taxon>Ascomycota</taxon>
        <taxon>Pezizomycotina</taxon>
        <taxon>Eurotiomycetes</taxon>
        <taxon>Eurotiomycetidae</taxon>
        <taxon>Eurotiales</taxon>
        <taxon>Aspergillaceae</taxon>
        <taxon>Aspergillus</taxon>
        <taxon>Aspergillus subgen. Nidulantes</taxon>
    </lineage>
</organism>
<proteinExistence type="predicted"/>
<gene>
    <name evidence="11" type="ORF">ASPVEDRAFT_40463</name>
</gene>
<dbReference type="OrthoDB" id="73691at2759"/>
<keyword evidence="2 9" id="KW-0812">Transmembrane</keyword>
<keyword evidence="5 7" id="KW-0496">Mitochondrion</keyword>
<sequence>MASISTQRARFSHLNSQLPQFAFGPFLQQNPRHRLHLRYSSGKSHSRPSTSAQPKDKRVPSTSSTSSTPLTNDVNPPPSTRPADLELPEPISPSAPLNDKVTRWIAYGRAFLSFYKTGLKNVYHNYRTSLPIRRSLGIPSYLPSPPPSKFFLKSGGRSDKKHEAIETRTSRSTFQLLHRASHDVRRMIPFTLILIICGEFTPLLILAFGNSVTPYTCRIPKQIAKESAQRADRKRAALSAYSAAMKGSVSIPEAGSNEELELLSGFASPSFVEGATAEDILRACAVFGLVKTHTRSTVLVNPLYRPRLRKYAEYLALDDKLIRKGGGVSAMESAEVRVAVEERGGQGLPQGTEGWEAERLERRWLEMWLEKSKY</sequence>
<dbReference type="PANTHER" id="PTHR14009">
    <property type="entry name" value="LEUCINE ZIPPER-EF-HAND CONTAINING TRANSMEMBRANE PROTEIN"/>
    <property type="match status" value="1"/>
</dbReference>
<feature type="transmembrane region" description="Helical" evidence="9">
    <location>
        <begin position="187"/>
        <end position="209"/>
    </location>
</feature>
<comment type="subcellular location">
    <subcellularLocation>
        <location evidence="1">Mitochondrion inner membrane</location>
        <topology evidence="1">Single-pass membrane protein</topology>
    </subcellularLocation>
</comment>
<dbReference type="InterPro" id="IPR044202">
    <property type="entry name" value="LETM1/MDM38-like"/>
</dbReference>
<evidence type="ECO:0000256" key="3">
    <source>
        <dbReference type="ARBA" id="ARBA00022792"/>
    </source>
</evidence>
<dbReference type="GO" id="GO:0030003">
    <property type="term" value="P:intracellular monoatomic cation homeostasis"/>
    <property type="evidence" value="ECO:0007669"/>
    <property type="project" value="TreeGrafter"/>
</dbReference>
<dbReference type="GeneID" id="63727674"/>
<keyword evidence="3" id="KW-0999">Mitochondrion inner membrane</keyword>
<dbReference type="PROSITE" id="PS51758">
    <property type="entry name" value="LETM1_RBD"/>
    <property type="match status" value="1"/>
</dbReference>
<dbReference type="AlphaFoldDB" id="A0A1L9PHM6"/>
<evidence type="ECO:0000259" key="10">
    <source>
        <dbReference type="PROSITE" id="PS51758"/>
    </source>
</evidence>
<dbReference type="GO" id="GO:0043022">
    <property type="term" value="F:ribosome binding"/>
    <property type="evidence" value="ECO:0007669"/>
    <property type="project" value="InterPro"/>
</dbReference>
<dbReference type="RefSeq" id="XP_040666718.1">
    <property type="nucleotide sequence ID" value="XM_040812163.1"/>
</dbReference>
<dbReference type="VEuPathDB" id="FungiDB:ASPVEDRAFT_40463"/>
<evidence type="ECO:0000313" key="11">
    <source>
        <dbReference type="EMBL" id="OJJ00956.1"/>
    </source>
</evidence>
<feature type="region of interest" description="Disordered" evidence="8">
    <location>
        <begin position="39"/>
        <end position="94"/>
    </location>
</feature>
<evidence type="ECO:0000256" key="5">
    <source>
        <dbReference type="ARBA" id="ARBA00023128"/>
    </source>
</evidence>
<reference evidence="12" key="1">
    <citation type="journal article" date="2017" name="Genome Biol.">
        <title>Comparative genomics reveals high biological diversity and specific adaptations in the industrially and medically important fungal genus Aspergillus.</title>
        <authorList>
            <person name="de Vries R.P."/>
            <person name="Riley R."/>
            <person name="Wiebenga A."/>
            <person name="Aguilar-Osorio G."/>
            <person name="Amillis S."/>
            <person name="Uchima C.A."/>
            <person name="Anderluh G."/>
            <person name="Asadollahi M."/>
            <person name="Askin M."/>
            <person name="Barry K."/>
            <person name="Battaglia E."/>
            <person name="Bayram O."/>
            <person name="Benocci T."/>
            <person name="Braus-Stromeyer S.A."/>
            <person name="Caldana C."/>
            <person name="Canovas D."/>
            <person name="Cerqueira G.C."/>
            <person name="Chen F."/>
            <person name="Chen W."/>
            <person name="Choi C."/>
            <person name="Clum A."/>
            <person name="Dos Santos R.A."/>
            <person name="Damasio A.R."/>
            <person name="Diallinas G."/>
            <person name="Emri T."/>
            <person name="Fekete E."/>
            <person name="Flipphi M."/>
            <person name="Freyberg S."/>
            <person name="Gallo A."/>
            <person name="Gournas C."/>
            <person name="Habgood R."/>
            <person name="Hainaut M."/>
            <person name="Harispe M.L."/>
            <person name="Henrissat B."/>
            <person name="Hilden K.S."/>
            <person name="Hope R."/>
            <person name="Hossain A."/>
            <person name="Karabika E."/>
            <person name="Karaffa L."/>
            <person name="Karanyi Z."/>
            <person name="Krasevec N."/>
            <person name="Kuo A."/>
            <person name="Kusch H."/>
            <person name="LaButti K."/>
            <person name="Lagendijk E.L."/>
            <person name="Lapidus A."/>
            <person name="Levasseur A."/>
            <person name="Lindquist E."/>
            <person name="Lipzen A."/>
            <person name="Logrieco A.F."/>
            <person name="MacCabe A."/>
            <person name="Maekelae M.R."/>
            <person name="Malavazi I."/>
            <person name="Melin P."/>
            <person name="Meyer V."/>
            <person name="Mielnichuk N."/>
            <person name="Miskei M."/>
            <person name="Molnar A.P."/>
            <person name="Mule G."/>
            <person name="Ngan C.Y."/>
            <person name="Orejas M."/>
            <person name="Orosz E."/>
            <person name="Ouedraogo J.P."/>
            <person name="Overkamp K.M."/>
            <person name="Park H.-S."/>
            <person name="Perrone G."/>
            <person name="Piumi F."/>
            <person name="Punt P.J."/>
            <person name="Ram A.F."/>
            <person name="Ramon A."/>
            <person name="Rauscher S."/>
            <person name="Record E."/>
            <person name="Riano-Pachon D.M."/>
            <person name="Robert V."/>
            <person name="Roehrig J."/>
            <person name="Ruller R."/>
            <person name="Salamov A."/>
            <person name="Salih N.S."/>
            <person name="Samson R.A."/>
            <person name="Sandor E."/>
            <person name="Sanguinetti M."/>
            <person name="Schuetze T."/>
            <person name="Sepcic K."/>
            <person name="Shelest E."/>
            <person name="Sherlock G."/>
            <person name="Sophianopoulou V."/>
            <person name="Squina F.M."/>
            <person name="Sun H."/>
            <person name="Susca A."/>
            <person name="Todd R.B."/>
            <person name="Tsang A."/>
            <person name="Unkles S.E."/>
            <person name="van de Wiele N."/>
            <person name="van Rossen-Uffink D."/>
            <person name="Oliveira J.V."/>
            <person name="Vesth T.C."/>
            <person name="Visser J."/>
            <person name="Yu J.-H."/>
            <person name="Zhou M."/>
            <person name="Andersen M.R."/>
            <person name="Archer D.B."/>
            <person name="Baker S.E."/>
            <person name="Benoit I."/>
            <person name="Brakhage A.A."/>
            <person name="Braus G.H."/>
            <person name="Fischer R."/>
            <person name="Frisvad J.C."/>
            <person name="Goldman G.H."/>
            <person name="Houbraken J."/>
            <person name="Oakley B."/>
            <person name="Pocsi I."/>
            <person name="Scazzocchio C."/>
            <person name="Seiboth B."/>
            <person name="vanKuyk P.A."/>
            <person name="Wortman J."/>
            <person name="Dyer P.S."/>
            <person name="Grigoriev I.V."/>
        </authorList>
    </citation>
    <scope>NUCLEOTIDE SEQUENCE [LARGE SCALE GENOMIC DNA]</scope>
    <source>
        <strain evidence="12">CBS 583.65</strain>
    </source>
</reference>
<keyword evidence="4 9" id="KW-1133">Transmembrane helix</keyword>
<dbReference type="PANTHER" id="PTHR14009:SF6">
    <property type="entry name" value="LETM1 RBD DOMAIN-CONTAINING PROTEIN"/>
    <property type="match status" value="1"/>
</dbReference>
<evidence type="ECO:0000256" key="7">
    <source>
        <dbReference type="PROSITE-ProRule" id="PRU01094"/>
    </source>
</evidence>
<feature type="compositionally biased region" description="Polar residues" evidence="8">
    <location>
        <begin position="41"/>
        <end position="53"/>
    </location>
</feature>
<evidence type="ECO:0000256" key="9">
    <source>
        <dbReference type="SAM" id="Phobius"/>
    </source>
</evidence>